<keyword evidence="2" id="KW-0732">Signal</keyword>
<dbReference type="AlphaFoldDB" id="A0AAW0C8R7"/>
<feature type="signal peptide" evidence="2">
    <location>
        <begin position="1"/>
        <end position="21"/>
    </location>
</feature>
<dbReference type="EMBL" id="JAYKXP010000054">
    <property type="protein sequence ID" value="KAK7035273.1"/>
    <property type="molecule type" value="Genomic_DNA"/>
</dbReference>
<evidence type="ECO:0000256" key="2">
    <source>
        <dbReference type="SAM" id="SignalP"/>
    </source>
</evidence>
<keyword evidence="4" id="KW-1185">Reference proteome</keyword>
<keyword evidence="1" id="KW-0812">Transmembrane</keyword>
<feature type="transmembrane region" description="Helical" evidence="1">
    <location>
        <begin position="307"/>
        <end position="327"/>
    </location>
</feature>
<evidence type="ECO:0000256" key="1">
    <source>
        <dbReference type="SAM" id="Phobius"/>
    </source>
</evidence>
<comment type="caution">
    <text evidence="3">The sequence shown here is derived from an EMBL/GenBank/DDBJ whole genome shotgun (WGS) entry which is preliminary data.</text>
</comment>
<proteinExistence type="predicted"/>
<reference evidence="3 4" key="1">
    <citation type="submission" date="2024-01" db="EMBL/GenBank/DDBJ databases">
        <title>A draft genome for a cacao thread blight-causing isolate of Paramarasmius palmivorus.</title>
        <authorList>
            <person name="Baruah I.K."/>
            <person name="Bukari Y."/>
            <person name="Amoako-Attah I."/>
            <person name="Meinhardt L.W."/>
            <person name="Bailey B.A."/>
            <person name="Cohen S.P."/>
        </authorList>
    </citation>
    <scope>NUCLEOTIDE SEQUENCE [LARGE SCALE GENOMIC DNA]</scope>
    <source>
        <strain evidence="3 4">GH-12</strain>
    </source>
</reference>
<evidence type="ECO:0000313" key="3">
    <source>
        <dbReference type="EMBL" id="KAK7035273.1"/>
    </source>
</evidence>
<organism evidence="3 4">
    <name type="scientific">Paramarasmius palmivorus</name>
    <dbReference type="NCBI Taxonomy" id="297713"/>
    <lineage>
        <taxon>Eukaryota</taxon>
        <taxon>Fungi</taxon>
        <taxon>Dikarya</taxon>
        <taxon>Basidiomycota</taxon>
        <taxon>Agaricomycotina</taxon>
        <taxon>Agaricomycetes</taxon>
        <taxon>Agaricomycetidae</taxon>
        <taxon>Agaricales</taxon>
        <taxon>Marasmiineae</taxon>
        <taxon>Marasmiaceae</taxon>
        <taxon>Paramarasmius</taxon>
    </lineage>
</organism>
<evidence type="ECO:0000313" key="4">
    <source>
        <dbReference type="Proteomes" id="UP001383192"/>
    </source>
</evidence>
<feature type="chain" id="PRO_5043463191" evidence="2">
    <location>
        <begin position="22"/>
        <end position="328"/>
    </location>
</feature>
<keyword evidence="1" id="KW-1133">Transmembrane helix</keyword>
<keyword evidence="1" id="KW-0472">Membrane</keyword>
<dbReference type="Proteomes" id="UP001383192">
    <property type="component" value="Unassembled WGS sequence"/>
</dbReference>
<name>A0AAW0C8R7_9AGAR</name>
<sequence>MNSLLRTVSVALTLGASYVVAIPQQVVSSAITVIATGSEGPTTTIFASDGIGSTVIASPTTIIFSGTASTVIAGPTASTIFGGGGTSTVVAPGGTSTIFAGGSSTIGVCVPLTTTSAGSGITSIAGTPITVSSGPVASPTTVSSGPVASPTTVSSGAVASFTSIADGTTSIVTSVIGVPVSSSLADTAPTATVTASIAARNNGGAISSVAATPSIGGTGSEPITIATSVIGGTGSEPVTVTSVVGGTGSEPVTVTSIAGTGFSTSVVASGPVTITSVASGQPSACVFSPISSGPVTPLRQEGDNSGAIGLGASMSAVVAALSAVFVLV</sequence>
<protein>
    <submittedName>
        <fullName evidence="3">Uncharacterized protein</fullName>
    </submittedName>
</protein>
<gene>
    <name evidence="3" type="ORF">VNI00_012040</name>
</gene>
<accession>A0AAW0C8R7</accession>